<evidence type="ECO:0000313" key="1">
    <source>
        <dbReference type="EMBL" id="CAE0776591.1"/>
    </source>
</evidence>
<name>A0A7S4BTR1_CHRCT</name>
<gene>
    <name evidence="1" type="ORF">PCAR00345_LOCUS29230</name>
</gene>
<proteinExistence type="predicted"/>
<accession>A0A7S4BTR1</accession>
<reference evidence="1" key="1">
    <citation type="submission" date="2021-01" db="EMBL/GenBank/DDBJ databases">
        <authorList>
            <person name="Corre E."/>
            <person name="Pelletier E."/>
            <person name="Niang G."/>
            <person name="Scheremetjew M."/>
            <person name="Finn R."/>
            <person name="Kale V."/>
            <person name="Holt S."/>
            <person name="Cochrane G."/>
            <person name="Meng A."/>
            <person name="Brown T."/>
            <person name="Cohen L."/>
        </authorList>
    </citation>
    <scope>NUCLEOTIDE SEQUENCE</scope>
    <source>
        <strain evidence="1">CCMP645</strain>
    </source>
</reference>
<dbReference type="EMBL" id="HBIZ01045683">
    <property type="protein sequence ID" value="CAE0776591.1"/>
    <property type="molecule type" value="Transcribed_RNA"/>
</dbReference>
<protein>
    <submittedName>
        <fullName evidence="1">Uncharacterized protein</fullName>
    </submittedName>
</protein>
<sequence>MKVTGIRAVLLSPTRISIFASVQMAASTIQRLVMRCLCHLRSDQPDALAPGLSWQAFGQQTGNSAEGGREQSDLYTWATNLAHAYNGGVQLLDLARMRGPEEGRRLW</sequence>
<dbReference type="AlphaFoldDB" id="A0A7S4BTR1"/>
<organism evidence="1">
    <name type="scientific">Chrysotila carterae</name>
    <name type="common">Marine alga</name>
    <name type="synonym">Syracosphaera carterae</name>
    <dbReference type="NCBI Taxonomy" id="13221"/>
    <lineage>
        <taxon>Eukaryota</taxon>
        <taxon>Haptista</taxon>
        <taxon>Haptophyta</taxon>
        <taxon>Prymnesiophyceae</taxon>
        <taxon>Isochrysidales</taxon>
        <taxon>Isochrysidaceae</taxon>
        <taxon>Chrysotila</taxon>
    </lineage>
</organism>